<keyword evidence="2" id="KW-1185">Reference proteome</keyword>
<sequence>MRGPIGARIMDRIGRRQHLVAGFITKVPGPDRFCISREEEMARIGG</sequence>
<accession>A0A1M6JDB2</accession>
<organism evidence="1 2">
    <name type="scientific">Tessaracoccus bendigoensis DSM 12906</name>
    <dbReference type="NCBI Taxonomy" id="1123357"/>
    <lineage>
        <taxon>Bacteria</taxon>
        <taxon>Bacillati</taxon>
        <taxon>Actinomycetota</taxon>
        <taxon>Actinomycetes</taxon>
        <taxon>Propionibacteriales</taxon>
        <taxon>Propionibacteriaceae</taxon>
        <taxon>Tessaracoccus</taxon>
    </lineage>
</organism>
<protein>
    <submittedName>
        <fullName evidence="1">Uncharacterized protein</fullName>
    </submittedName>
</protein>
<dbReference type="STRING" id="1123357.SAMN02745244_02532"/>
<name>A0A1M6JDB2_9ACTN</name>
<dbReference type="EMBL" id="FQZG01000049">
    <property type="protein sequence ID" value="SHJ44678.1"/>
    <property type="molecule type" value="Genomic_DNA"/>
</dbReference>
<proteinExistence type="predicted"/>
<dbReference type="Proteomes" id="UP000184512">
    <property type="component" value="Unassembled WGS sequence"/>
</dbReference>
<evidence type="ECO:0000313" key="2">
    <source>
        <dbReference type="Proteomes" id="UP000184512"/>
    </source>
</evidence>
<dbReference type="RefSeq" id="WP_175558324.1">
    <property type="nucleotide sequence ID" value="NZ_FQZG01000049.1"/>
</dbReference>
<gene>
    <name evidence="1" type="ORF">SAMN02745244_02532</name>
</gene>
<dbReference type="AlphaFoldDB" id="A0A1M6JDB2"/>
<reference evidence="2" key="1">
    <citation type="submission" date="2016-11" db="EMBL/GenBank/DDBJ databases">
        <authorList>
            <person name="Varghese N."/>
            <person name="Submissions S."/>
        </authorList>
    </citation>
    <scope>NUCLEOTIDE SEQUENCE [LARGE SCALE GENOMIC DNA]</scope>
    <source>
        <strain evidence="2">DSM 12906</strain>
    </source>
</reference>
<evidence type="ECO:0000313" key="1">
    <source>
        <dbReference type="EMBL" id="SHJ44678.1"/>
    </source>
</evidence>